<dbReference type="SUPFAM" id="SSF53756">
    <property type="entry name" value="UDP-Glycosyltransferase/glycogen phosphorylase"/>
    <property type="match status" value="1"/>
</dbReference>
<comment type="caution">
    <text evidence="2">The sequence shown here is derived from an EMBL/GenBank/DDBJ whole genome shotgun (WGS) entry which is preliminary data.</text>
</comment>
<dbReference type="PANTHER" id="PTHR12526">
    <property type="entry name" value="GLYCOSYLTRANSFERASE"/>
    <property type="match status" value="1"/>
</dbReference>
<evidence type="ECO:0000313" key="3">
    <source>
        <dbReference type="Proteomes" id="UP000233654"/>
    </source>
</evidence>
<protein>
    <recommendedName>
        <fullName evidence="1">Glycosyl transferase family 1 domain-containing protein</fullName>
    </recommendedName>
</protein>
<dbReference type="Proteomes" id="UP000233654">
    <property type="component" value="Unassembled WGS sequence"/>
</dbReference>
<sequence>MKIAYFSPLNPIKSGVSDYSEELLEYLGGYGKIDLFIDDYRPSNSWIYEQFNVFNYRRIFENHGKNDHDVNIYHIGNNDNHSYIYQVCLEYPGIVVLHEPMLHHFIFSQTIGNNRVRDYLRELDYCYNSRRAEIIKSTLEERDENSWYDYPLLDRIVDSSLGVIVHSEFARAKVLEVNQCARVRRISHHWSPPPPDHMRTPERLRETLGFRPEDFLVGSMGYINSSKRIDALLRVIAKAKKMGYPVKLLLVGKMLSGSEVLRWIEDLDLEDDVLVSGFVDTMTFAEYLNVPDLFVALRYPSAGETSGSVIKMMGAGKPVVVSDRYAFGEFPDDCCVKVAAGENEEDELLEKLVYYMDNPDERLALGERSQRYILKHHDIQDAARGYVHFATELLSGG</sequence>
<name>A0A2N3G8C1_9ACTN</name>
<evidence type="ECO:0000313" key="2">
    <source>
        <dbReference type="EMBL" id="PKQ28961.1"/>
    </source>
</evidence>
<dbReference type="Pfam" id="PF00534">
    <property type="entry name" value="Glycos_transf_1"/>
    <property type="match status" value="1"/>
</dbReference>
<dbReference type="Gene3D" id="3.40.50.2000">
    <property type="entry name" value="Glycogen Phosphorylase B"/>
    <property type="match status" value="1"/>
</dbReference>
<dbReference type="GO" id="GO:0016757">
    <property type="term" value="F:glycosyltransferase activity"/>
    <property type="evidence" value="ECO:0007669"/>
    <property type="project" value="InterPro"/>
</dbReference>
<dbReference type="EMBL" id="PHEX01000001">
    <property type="protein sequence ID" value="PKQ28961.1"/>
    <property type="molecule type" value="Genomic_DNA"/>
</dbReference>
<organism evidence="2 3">
    <name type="scientific">Candidatus Anoxymicrobium japonicum</name>
    <dbReference type="NCBI Taxonomy" id="2013648"/>
    <lineage>
        <taxon>Bacteria</taxon>
        <taxon>Bacillati</taxon>
        <taxon>Actinomycetota</taxon>
        <taxon>Candidatus Geothermincolia</taxon>
        <taxon>Candidatus Geothermincolales</taxon>
        <taxon>Candidatus Anoxymicrobiaceae</taxon>
        <taxon>Candidatus Anoxymicrobium</taxon>
    </lineage>
</organism>
<reference evidence="2 3" key="1">
    <citation type="journal article" date="2017" name="ISME J.">
        <title>Potential for microbial H2 and metal transformations associated with novel bacteria and archaea in deep terrestrial subsurface sediments.</title>
        <authorList>
            <person name="Hernsdorf A.W."/>
            <person name="Amano Y."/>
            <person name="Miyakawa K."/>
            <person name="Ise K."/>
            <person name="Suzuki Y."/>
            <person name="Anantharaman K."/>
            <person name="Probst A."/>
            <person name="Burstein D."/>
            <person name="Thomas B.C."/>
            <person name="Banfield J.F."/>
        </authorList>
    </citation>
    <scope>NUCLEOTIDE SEQUENCE [LARGE SCALE GENOMIC DNA]</scope>
    <source>
        <strain evidence="2">HGW-Actinobacteria-3</strain>
    </source>
</reference>
<dbReference type="AlphaFoldDB" id="A0A2N3G8C1"/>
<proteinExistence type="predicted"/>
<accession>A0A2N3G8C1</accession>
<feature type="domain" description="Glycosyl transferase family 1" evidence="1">
    <location>
        <begin position="203"/>
        <end position="370"/>
    </location>
</feature>
<dbReference type="InterPro" id="IPR001296">
    <property type="entry name" value="Glyco_trans_1"/>
</dbReference>
<dbReference type="PANTHER" id="PTHR12526:SF636">
    <property type="entry name" value="BLL3647 PROTEIN"/>
    <property type="match status" value="1"/>
</dbReference>
<evidence type="ECO:0000259" key="1">
    <source>
        <dbReference type="Pfam" id="PF00534"/>
    </source>
</evidence>
<dbReference type="CDD" id="cd03801">
    <property type="entry name" value="GT4_PimA-like"/>
    <property type="match status" value="1"/>
</dbReference>
<gene>
    <name evidence="2" type="ORF">CVT63_00135</name>
</gene>